<proteinExistence type="predicted"/>
<gene>
    <name evidence="1" type="ORF">C7B43_02740</name>
</gene>
<dbReference type="EMBL" id="PXYT01000003">
    <property type="protein sequence ID" value="PSR31303.1"/>
    <property type="molecule type" value="Genomic_DNA"/>
</dbReference>
<sequence>MIFARTHPLVVRLADYNHIIECSTVRQTVKNFHFHLVKMAQAIWLSEGHRDQRIQIKPFWKRNAITTRASGRL</sequence>
<accession>A0A2T2X9W4</accession>
<evidence type="ECO:0000313" key="2">
    <source>
        <dbReference type="Proteomes" id="UP000242699"/>
    </source>
</evidence>
<dbReference type="Proteomes" id="UP000242699">
    <property type="component" value="Unassembled WGS sequence"/>
</dbReference>
<evidence type="ECO:0000313" key="1">
    <source>
        <dbReference type="EMBL" id="PSR31303.1"/>
    </source>
</evidence>
<organism evidence="1 2">
    <name type="scientific">Sulfobacillus benefaciens</name>
    <dbReference type="NCBI Taxonomy" id="453960"/>
    <lineage>
        <taxon>Bacteria</taxon>
        <taxon>Bacillati</taxon>
        <taxon>Bacillota</taxon>
        <taxon>Clostridia</taxon>
        <taxon>Eubacteriales</taxon>
        <taxon>Clostridiales Family XVII. Incertae Sedis</taxon>
        <taxon>Sulfobacillus</taxon>
    </lineage>
</organism>
<dbReference type="AlphaFoldDB" id="A0A2T2X9W4"/>
<protein>
    <submittedName>
        <fullName evidence="1">Uncharacterized protein</fullName>
    </submittedName>
</protein>
<reference evidence="1 2" key="1">
    <citation type="journal article" date="2014" name="BMC Genomics">
        <title>Comparison of environmental and isolate Sulfobacillus genomes reveals diverse carbon, sulfur, nitrogen, and hydrogen metabolisms.</title>
        <authorList>
            <person name="Justice N.B."/>
            <person name="Norman A."/>
            <person name="Brown C.T."/>
            <person name="Singh A."/>
            <person name="Thomas B.C."/>
            <person name="Banfield J.F."/>
        </authorList>
    </citation>
    <scope>NUCLEOTIDE SEQUENCE [LARGE SCALE GENOMIC DNA]</scope>
    <source>
        <strain evidence="1">AMDSBA1</strain>
    </source>
</reference>
<name>A0A2T2X9W4_9FIRM</name>
<comment type="caution">
    <text evidence="1">The sequence shown here is derived from an EMBL/GenBank/DDBJ whole genome shotgun (WGS) entry which is preliminary data.</text>
</comment>